<keyword evidence="1" id="KW-0812">Transmembrane</keyword>
<proteinExistence type="predicted"/>
<evidence type="ECO:0000313" key="3">
    <source>
        <dbReference type="Proteomes" id="UP000186795"/>
    </source>
</evidence>
<feature type="transmembrane region" description="Helical" evidence="1">
    <location>
        <begin position="20"/>
        <end position="39"/>
    </location>
</feature>
<protein>
    <recommendedName>
        <fullName evidence="4">ABC-2 type transport system permease protein</fullName>
    </recommendedName>
</protein>
<keyword evidence="3" id="KW-1185">Reference proteome</keyword>
<evidence type="ECO:0000256" key="1">
    <source>
        <dbReference type="SAM" id="Phobius"/>
    </source>
</evidence>
<dbReference type="Proteomes" id="UP000186795">
    <property type="component" value="Unassembled WGS sequence"/>
</dbReference>
<reference evidence="3" key="1">
    <citation type="submission" date="2017-01" db="EMBL/GenBank/DDBJ databases">
        <authorList>
            <person name="Varghese N."/>
            <person name="Submissions S."/>
        </authorList>
    </citation>
    <scope>NUCLEOTIDE SEQUENCE [LARGE SCALE GENOMIC DNA]</scope>
    <source>
        <strain evidence="3">DSM 45196</strain>
    </source>
</reference>
<organism evidence="2 3">
    <name type="scientific">Kroppenstedtia eburnea</name>
    <dbReference type="NCBI Taxonomy" id="714067"/>
    <lineage>
        <taxon>Bacteria</taxon>
        <taxon>Bacillati</taxon>
        <taxon>Bacillota</taxon>
        <taxon>Bacilli</taxon>
        <taxon>Bacillales</taxon>
        <taxon>Thermoactinomycetaceae</taxon>
        <taxon>Kroppenstedtia</taxon>
    </lineage>
</organism>
<dbReference type="AlphaFoldDB" id="A0A1N7PGR4"/>
<dbReference type="RefSeq" id="WP_009710164.1">
    <property type="nucleotide sequence ID" value="NZ_CP048103.1"/>
</dbReference>
<keyword evidence="1" id="KW-0472">Membrane</keyword>
<sequence>MKELLRLLAGEWLKLQKWLLWILLLPGPFLAVWVGSQTLEINASGVEDWLWMYSMTVQQYGWMFYPVLTGVFAALICRYEHVGGGWKHLLVQPVSRTQVYLAKAFLLAGFAAASQVILLFFYMMGIWWNGLQDTVSWGILFKSAFAGWVAVLPLAALQLWVSFIWRSFGVPLAINIALSLPTILAAQSKEFGPLYPWAQPLLAMMPTGNGYLDVDTETLVSVIVTGFLVAGIGGWLHFIRRDSSA</sequence>
<gene>
    <name evidence="2" type="ORF">SAMN05421790_11282</name>
</gene>
<feature type="transmembrane region" description="Helical" evidence="1">
    <location>
        <begin position="100"/>
        <end position="127"/>
    </location>
</feature>
<dbReference type="Pfam" id="PF12730">
    <property type="entry name" value="ABC2_membrane_4"/>
    <property type="match status" value="1"/>
</dbReference>
<dbReference type="CDD" id="cd21809">
    <property type="entry name" value="ABC-2_lan_permease-like"/>
    <property type="match status" value="1"/>
</dbReference>
<accession>A0A1N7PGR4</accession>
<feature type="transmembrane region" description="Helical" evidence="1">
    <location>
        <begin position="219"/>
        <end position="239"/>
    </location>
</feature>
<name>A0A1N7PGR4_9BACL</name>
<dbReference type="OrthoDB" id="9781996at2"/>
<feature type="transmembrane region" description="Helical" evidence="1">
    <location>
        <begin position="139"/>
        <end position="161"/>
    </location>
</feature>
<feature type="transmembrane region" description="Helical" evidence="1">
    <location>
        <begin position="168"/>
        <end position="186"/>
    </location>
</feature>
<dbReference type="PANTHER" id="PTHR37305">
    <property type="entry name" value="INTEGRAL MEMBRANE PROTEIN-RELATED"/>
    <property type="match status" value="1"/>
</dbReference>
<evidence type="ECO:0000313" key="2">
    <source>
        <dbReference type="EMBL" id="SIT09717.1"/>
    </source>
</evidence>
<keyword evidence="1" id="KW-1133">Transmembrane helix</keyword>
<dbReference type="PANTHER" id="PTHR37305:SF1">
    <property type="entry name" value="MEMBRANE PROTEIN"/>
    <property type="match status" value="1"/>
</dbReference>
<evidence type="ECO:0008006" key="4">
    <source>
        <dbReference type="Google" id="ProtNLM"/>
    </source>
</evidence>
<dbReference type="EMBL" id="FTOD01000012">
    <property type="protein sequence ID" value="SIT09717.1"/>
    <property type="molecule type" value="Genomic_DNA"/>
</dbReference>
<feature type="transmembrane region" description="Helical" evidence="1">
    <location>
        <begin position="59"/>
        <end position="79"/>
    </location>
</feature>